<name>A0A5P1FVA9_ASPOF</name>
<dbReference type="Proteomes" id="UP000243459">
    <property type="component" value="Chromosome 1"/>
</dbReference>
<protein>
    <recommendedName>
        <fullName evidence="1">KIB1-4 beta-propeller domain-containing protein</fullName>
    </recommendedName>
</protein>
<evidence type="ECO:0000313" key="2">
    <source>
        <dbReference type="EMBL" id="ONK80650.1"/>
    </source>
</evidence>
<dbReference type="EMBL" id="CM007381">
    <property type="protein sequence ID" value="ONK80650.1"/>
    <property type="molecule type" value="Genomic_DNA"/>
</dbReference>
<feature type="domain" description="KIB1-4 beta-propeller" evidence="1">
    <location>
        <begin position="33"/>
        <end position="249"/>
    </location>
</feature>
<evidence type="ECO:0000313" key="3">
    <source>
        <dbReference type="Proteomes" id="UP000243459"/>
    </source>
</evidence>
<organism evidence="2 3">
    <name type="scientific">Asparagus officinalis</name>
    <name type="common">Garden asparagus</name>
    <dbReference type="NCBI Taxonomy" id="4686"/>
    <lineage>
        <taxon>Eukaryota</taxon>
        <taxon>Viridiplantae</taxon>
        <taxon>Streptophyta</taxon>
        <taxon>Embryophyta</taxon>
        <taxon>Tracheophyta</taxon>
        <taxon>Spermatophyta</taxon>
        <taxon>Magnoliopsida</taxon>
        <taxon>Liliopsida</taxon>
        <taxon>Asparagales</taxon>
        <taxon>Asparagaceae</taxon>
        <taxon>Asparagoideae</taxon>
        <taxon>Asparagus</taxon>
    </lineage>
</organism>
<reference evidence="3" key="1">
    <citation type="journal article" date="2017" name="Nat. Commun.">
        <title>The asparagus genome sheds light on the origin and evolution of a young Y chromosome.</title>
        <authorList>
            <person name="Harkess A."/>
            <person name="Zhou J."/>
            <person name="Xu C."/>
            <person name="Bowers J.E."/>
            <person name="Van der Hulst R."/>
            <person name="Ayyampalayam S."/>
            <person name="Mercati F."/>
            <person name="Riccardi P."/>
            <person name="McKain M.R."/>
            <person name="Kakrana A."/>
            <person name="Tang H."/>
            <person name="Ray J."/>
            <person name="Groenendijk J."/>
            <person name="Arikit S."/>
            <person name="Mathioni S.M."/>
            <person name="Nakano M."/>
            <person name="Shan H."/>
            <person name="Telgmann-Rauber A."/>
            <person name="Kanno A."/>
            <person name="Yue Z."/>
            <person name="Chen H."/>
            <person name="Li W."/>
            <person name="Chen Y."/>
            <person name="Xu X."/>
            <person name="Zhang Y."/>
            <person name="Luo S."/>
            <person name="Chen H."/>
            <person name="Gao J."/>
            <person name="Mao Z."/>
            <person name="Pires J.C."/>
            <person name="Luo M."/>
            <person name="Kudrna D."/>
            <person name="Wing R.A."/>
            <person name="Meyers B.C."/>
            <person name="Yi K."/>
            <person name="Kong H."/>
            <person name="Lavrijsen P."/>
            <person name="Sunseri F."/>
            <person name="Falavigna A."/>
            <person name="Ye Y."/>
            <person name="Leebens-Mack J.H."/>
            <person name="Chen G."/>
        </authorList>
    </citation>
    <scope>NUCLEOTIDE SEQUENCE [LARGE SCALE GENOMIC DNA]</scope>
    <source>
        <strain evidence="3">cv. DH0086</strain>
    </source>
</reference>
<keyword evidence="3" id="KW-1185">Reference proteome</keyword>
<sequence length="282" mass="32971">MEIGSRAVPPLDATFRLSMGYWYSESNSNDCIFFSVEEKRYYELNIHVDKRSTCWGSSEGWLMMAHPLTRKFLVNPISGEKVRLPPQNILPIKKFIVSTSPMSSTSARVAVLHAHESRISTCLLGDKSWTNMNAEKSSKYDRYRYRDILIEEGGRGDCLAQEELDNSMVEEKTFLLKFKNEIFMSVVTCTKERRLLLKCYIYKNIDKHWIPCNNMGDLTMFISTECYKIVVSNEESIFRRNSVYYIDSGMRKLFEFCLDDGSSIDLKDFEDFYPRMWFFPST</sequence>
<proteinExistence type="predicted"/>
<dbReference type="AlphaFoldDB" id="A0A5P1FVA9"/>
<dbReference type="InterPro" id="IPR005174">
    <property type="entry name" value="KIB1-4_b-propeller"/>
</dbReference>
<accession>A0A5P1FVA9</accession>
<gene>
    <name evidence="2" type="ORF">A4U43_C01F20190</name>
</gene>
<dbReference type="PANTHER" id="PTHR44259:SF114">
    <property type="entry name" value="OS06G0707300 PROTEIN"/>
    <property type="match status" value="1"/>
</dbReference>
<dbReference type="InterPro" id="IPR050942">
    <property type="entry name" value="F-box_BR-signaling"/>
</dbReference>
<dbReference type="Pfam" id="PF03478">
    <property type="entry name" value="Beta-prop_KIB1-4"/>
    <property type="match status" value="1"/>
</dbReference>
<evidence type="ECO:0000259" key="1">
    <source>
        <dbReference type="Pfam" id="PF03478"/>
    </source>
</evidence>
<dbReference type="Gramene" id="ONK80650">
    <property type="protein sequence ID" value="ONK80650"/>
    <property type="gene ID" value="A4U43_C01F20190"/>
</dbReference>
<dbReference type="PANTHER" id="PTHR44259">
    <property type="entry name" value="OS07G0183000 PROTEIN-RELATED"/>
    <property type="match status" value="1"/>
</dbReference>